<proteinExistence type="predicted"/>
<sequence>MHLEVKKLQIIMTRPSTLEIQRGCSWKRVGDAHDSRRGHDIERDDDVVCQHGDSINSGFVRMGGMRYNHGDQVKPHNVPLVLIGATLIWFGWFGLNAGSQGEDDGGAAIAAINTNLSPCAGFLTWSALEFAVHKKFDSCGAVSGAVAGLVATTTWLWLRVSVRCCDIRGCGCRFRLWSCAYGYIAHYETNPPKVANSPPNEFRSMMTQGTSAGTEPYINGA</sequence>
<name>A0ACC0WGM8_9STRA</name>
<organism evidence="1 2">
    <name type="scientific">Peronosclerospora sorghi</name>
    <dbReference type="NCBI Taxonomy" id="230839"/>
    <lineage>
        <taxon>Eukaryota</taxon>
        <taxon>Sar</taxon>
        <taxon>Stramenopiles</taxon>
        <taxon>Oomycota</taxon>
        <taxon>Peronosporomycetes</taxon>
        <taxon>Peronosporales</taxon>
        <taxon>Peronosporaceae</taxon>
        <taxon>Peronosclerospora</taxon>
    </lineage>
</organism>
<dbReference type="Proteomes" id="UP001163321">
    <property type="component" value="Chromosome 13"/>
</dbReference>
<reference evidence="1 2" key="1">
    <citation type="journal article" date="2022" name="bioRxiv">
        <title>The genome of the oomycete Peronosclerospora sorghi, a cosmopolitan pathogen of maize and sorghum, is inflated with dispersed pseudogenes.</title>
        <authorList>
            <person name="Fletcher K."/>
            <person name="Martin F."/>
            <person name="Isakeit T."/>
            <person name="Cavanaugh K."/>
            <person name="Magill C."/>
            <person name="Michelmore R."/>
        </authorList>
    </citation>
    <scope>NUCLEOTIDE SEQUENCE [LARGE SCALE GENOMIC DNA]</scope>
    <source>
        <strain evidence="1">P6</strain>
    </source>
</reference>
<evidence type="ECO:0000313" key="2">
    <source>
        <dbReference type="Proteomes" id="UP001163321"/>
    </source>
</evidence>
<protein>
    <submittedName>
        <fullName evidence="1">Uncharacterized protein</fullName>
    </submittedName>
</protein>
<gene>
    <name evidence="1" type="ORF">PsorP6_012973</name>
</gene>
<keyword evidence="2" id="KW-1185">Reference proteome</keyword>
<dbReference type="EMBL" id="CM047592">
    <property type="protein sequence ID" value="KAI9917805.1"/>
    <property type="molecule type" value="Genomic_DNA"/>
</dbReference>
<accession>A0ACC0WGM8</accession>
<evidence type="ECO:0000313" key="1">
    <source>
        <dbReference type="EMBL" id="KAI9917805.1"/>
    </source>
</evidence>
<comment type="caution">
    <text evidence="1">The sequence shown here is derived from an EMBL/GenBank/DDBJ whole genome shotgun (WGS) entry which is preliminary data.</text>
</comment>